<evidence type="ECO:0000256" key="1">
    <source>
        <dbReference type="ARBA" id="ARBA00022801"/>
    </source>
</evidence>
<name>A0A7W8LF04_9BURK</name>
<comment type="caution">
    <text evidence="3">The sequence shown here is derived from an EMBL/GenBank/DDBJ whole genome shotgun (WGS) entry which is preliminary data.</text>
</comment>
<dbReference type="Proteomes" id="UP000592820">
    <property type="component" value="Unassembled WGS sequence"/>
</dbReference>
<dbReference type="RefSeq" id="WP_184228301.1">
    <property type="nucleotide sequence ID" value="NZ_JACHDE010000020.1"/>
</dbReference>
<keyword evidence="1" id="KW-0378">Hydrolase</keyword>
<dbReference type="AlphaFoldDB" id="A0A7W8LF04"/>
<dbReference type="PANTHER" id="PTHR22946:SF9">
    <property type="entry name" value="POLYKETIDE TRANSFERASE AF380"/>
    <property type="match status" value="1"/>
</dbReference>
<dbReference type="InterPro" id="IPR000383">
    <property type="entry name" value="Xaa-Pro-like_dom"/>
</dbReference>
<dbReference type="GO" id="GO:0052689">
    <property type="term" value="F:carboxylic ester hydrolase activity"/>
    <property type="evidence" value="ECO:0007669"/>
    <property type="project" value="UniProtKB-ARBA"/>
</dbReference>
<sequence>MTSKFDICFPAEGGIELAAWLFVPDGEGPHPAITMAHGYGGTRYHSLEKFAEAFVGAGFVVLVHEHRGFGGSGGEPRQDINPWQQIADWRRAISYLEAHPAVDSSRIGLWGPSYAGGHAIVLGATDRRLKAVVAQVPTISGYEQGLRRVPAEMSTKLEEVLNEDERAQLRGEPPVYQALASSDPAVTAAYRSQDAIDFNQQSMPAGVWDNKVTIRSTRLARMYEPGTWITRVSPTPLLLVVARDDKTTPTDLALAAFERALEPKKLVLLPGGHYDLYLSQMKAASDAAIGWFKQHLSSPLAATYSIAKSSNHGSK</sequence>
<dbReference type="Gene3D" id="1.10.10.800">
    <property type="match status" value="1"/>
</dbReference>
<feature type="domain" description="Xaa-Pro dipeptidyl-peptidase-like" evidence="2">
    <location>
        <begin position="14"/>
        <end position="274"/>
    </location>
</feature>
<gene>
    <name evidence="3" type="ORF">HDG41_006550</name>
</gene>
<evidence type="ECO:0000313" key="3">
    <source>
        <dbReference type="EMBL" id="MBB5404454.1"/>
    </source>
</evidence>
<accession>A0A7W8LF04</accession>
<evidence type="ECO:0000313" key="4">
    <source>
        <dbReference type="Proteomes" id="UP000592820"/>
    </source>
</evidence>
<dbReference type="InterPro" id="IPR050261">
    <property type="entry name" value="FrsA_esterase"/>
</dbReference>
<proteinExistence type="predicted"/>
<dbReference type="SUPFAM" id="SSF53474">
    <property type="entry name" value="alpha/beta-Hydrolases"/>
    <property type="match status" value="1"/>
</dbReference>
<reference evidence="3 4" key="1">
    <citation type="submission" date="2020-08" db="EMBL/GenBank/DDBJ databases">
        <title>Genomic Encyclopedia of Type Strains, Phase IV (KMG-V): Genome sequencing to study the core and pangenomes of soil and plant-associated prokaryotes.</title>
        <authorList>
            <person name="Whitman W."/>
        </authorList>
    </citation>
    <scope>NUCLEOTIDE SEQUENCE [LARGE SCALE GENOMIC DNA]</scope>
    <source>
        <strain evidence="3 4">JPY162</strain>
    </source>
</reference>
<evidence type="ECO:0000259" key="2">
    <source>
        <dbReference type="Pfam" id="PF02129"/>
    </source>
</evidence>
<dbReference type="PANTHER" id="PTHR22946">
    <property type="entry name" value="DIENELACTONE HYDROLASE DOMAIN-CONTAINING PROTEIN-RELATED"/>
    <property type="match status" value="1"/>
</dbReference>
<dbReference type="EMBL" id="JACHDE010000020">
    <property type="protein sequence ID" value="MBB5404454.1"/>
    <property type="molecule type" value="Genomic_DNA"/>
</dbReference>
<protein>
    <recommendedName>
        <fullName evidence="2">Xaa-Pro dipeptidyl-peptidase-like domain-containing protein</fullName>
    </recommendedName>
</protein>
<dbReference type="Gene3D" id="3.40.50.1820">
    <property type="entry name" value="alpha/beta hydrolase"/>
    <property type="match status" value="1"/>
</dbReference>
<organism evidence="3 4">
    <name type="scientific">Paraburkholderia youngii</name>
    <dbReference type="NCBI Taxonomy" id="2782701"/>
    <lineage>
        <taxon>Bacteria</taxon>
        <taxon>Pseudomonadati</taxon>
        <taxon>Pseudomonadota</taxon>
        <taxon>Betaproteobacteria</taxon>
        <taxon>Burkholderiales</taxon>
        <taxon>Burkholderiaceae</taxon>
        <taxon>Paraburkholderia</taxon>
    </lineage>
</organism>
<dbReference type="Pfam" id="PF02129">
    <property type="entry name" value="Peptidase_S15"/>
    <property type="match status" value="1"/>
</dbReference>
<dbReference type="InterPro" id="IPR029058">
    <property type="entry name" value="AB_hydrolase_fold"/>
</dbReference>